<dbReference type="CDD" id="cd00156">
    <property type="entry name" value="REC"/>
    <property type="match status" value="1"/>
</dbReference>
<dbReference type="GO" id="GO:0000160">
    <property type="term" value="P:phosphorelay signal transduction system"/>
    <property type="evidence" value="ECO:0007669"/>
    <property type="project" value="InterPro"/>
</dbReference>
<feature type="modified residue" description="4-aspartylphosphate" evidence="2">
    <location>
        <position position="72"/>
    </location>
</feature>
<dbReference type="eggNOG" id="COG2204">
    <property type="taxonomic scope" value="Bacteria"/>
</dbReference>
<dbReference type="InterPro" id="IPR001789">
    <property type="entry name" value="Sig_transdc_resp-reg_receiver"/>
</dbReference>
<organism evidence="4 5">
    <name type="scientific">Nitrospira defluvii</name>
    <dbReference type="NCBI Taxonomy" id="330214"/>
    <lineage>
        <taxon>Bacteria</taxon>
        <taxon>Pseudomonadati</taxon>
        <taxon>Nitrospirota</taxon>
        <taxon>Nitrospiria</taxon>
        <taxon>Nitrospirales</taxon>
        <taxon>Nitrospiraceae</taxon>
        <taxon>Nitrospira</taxon>
    </lineage>
</organism>
<dbReference type="OrthoDB" id="9813953at2"/>
<keyword evidence="1 2" id="KW-0597">Phosphoprotein</keyword>
<dbReference type="EMBL" id="FP929003">
    <property type="protein sequence ID" value="CBK43221.1"/>
    <property type="molecule type" value="Genomic_DNA"/>
</dbReference>
<dbReference type="AlphaFoldDB" id="D8PIY4"/>
<dbReference type="InterPro" id="IPR011006">
    <property type="entry name" value="CheY-like_superfamily"/>
</dbReference>
<dbReference type="PANTHER" id="PTHR44591:SF3">
    <property type="entry name" value="RESPONSE REGULATORY DOMAIN-CONTAINING PROTEIN"/>
    <property type="match status" value="1"/>
</dbReference>
<proteinExistence type="predicted"/>
<sequence>MGMAWPFGLVADEKVCLGRVLVVDDEDSIRSLLRMTLAQAGYDVEEAEDGGRAVEVLNSGDNPLMVDVIICDIRMPRINGVEAIAYFRAQYPSLPVIVLTGYHDEQLASSLRKQGVVECLEKPAEREQILTSVAQAIAGRRISFYP</sequence>
<dbReference type="Proteomes" id="UP000001660">
    <property type="component" value="Chromosome"/>
</dbReference>
<evidence type="ECO:0000259" key="3">
    <source>
        <dbReference type="PROSITE" id="PS50110"/>
    </source>
</evidence>
<keyword evidence="5" id="KW-1185">Reference proteome</keyword>
<evidence type="ECO:0000256" key="1">
    <source>
        <dbReference type="ARBA" id="ARBA00022553"/>
    </source>
</evidence>
<dbReference type="InterPro" id="IPR050595">
    <property type="entry name" value="Bact_response_regulator"/>
</dbReference>
<dbReference type="PANTHER" id="PTHR44591">
    <property type="entry name" value="STRESS RESPONSE REGULATOR PROTEIN 1"/>
    <property type="match status" value="1"/>
</dbReference>
<evidence type="ECO:0000313" key="4">
    <source>
        <dbReference type="EMBL" id="CBK43221.1"/>
    </source>
</evidence>
<protein>
    <submittedName>
        <fullName evidence="4">Putative Response regulator, CheY-like</fullName>
    </submittedName>
</protein>
<dbReference type="SUPFAM" id="SSF52172">
    <property type="entry name" value="CheY-like"/>
    <property type="match status" value="1"/>
</dbReference>
<dbReference type="STRING" id="330214.NIDE3536"/>
<reference evidence="4 5" key="1">
    <citation type="journal article" date="2010" name="Proc. Natl. Acad. Sci. U.S.A.">
        <title>A Nitrospira metagenome illuminates the physiology and evolution of globally important nitrite-oxidizing bacteria.</title>
        <authorList>
            <person name="Lucker S."/>
            <person name="Wagner M."/>
            <person name="Maixner F."/>
            <person name="Pelletier E."/>
            <person name="Koch H."/>
            <person name="Vacherie B."/>
            <person name="Rattei T."/>
            <person name="Sinninghe Damste J."/>
            <person name="Spieck E."/>
            <person name="Le Paslier D."/>
            <person name="Daims H."/>
        </authorList>
    </citation>
    <scope>NUCLEOTIDE SEQUENCE [LARGE SCALE GENOMIC DNA]</scope>
</reference>
<evidence type="ECO:0000256" key="2">
    <source>
        <dbReference type="PROSITE-ProRule" id="PRU00169"/>
    </source>
</evidence>
<dbReference type="Gene3D" id="3.40.50.2300">
    <property type="match status" value="1"/>
</dbReference>
<evidence type="ECO:0000313" key="5">
    <source>
        <dbReference type="Proteomes" id="UP000001660"/>
    </source>
</evidence>
<feature type="domain" description="Response regulatory" evidence="3">
    <location>
        <begin position="19"/>
        <end position="137"/>
    </location>
</feature>
<name>D8PIY4_9BACT</name>
<dbReference type="SMART" id="SM00448">
    <property type="entry name" value="REC"/>
    <property type="match status" value="1"/>
</dbReference>
<accession>D8PIY4</accession>
<dbReference type="KEGG" id="nde:NIDE3536"/>
<dbReference type="HOGENOM" id="CLU_000445_69_8_0"/>
<dbReference type="Pfam" id="PF00072">
    <property type="entry name" value="Response_reg"/>
    <property type="match status" value="1"/>
</dbReference>
<dbReference type="PROSITE" id="PS50110">
    <property type="entry name" value="RESPONSE_REGULATORY"/>
    <property type="match status" value="1"/>
</dbReference>
<gene>
    <name evidence="4" type="ORF">NIDE3536</name>
</gene>